<organism evidence="1 2">
    <name type="scientific">Necator americanus</name>
    <name type="common">Human hookworm</name>
    <dbReference type="NCBI Taxonomy" id="51031"/>
    <lineage>
        <taxon>Eukaryota</taxon>
        <taxon>Metazoa</taxon>
        <taxon>Ecdysozoa</taxon>
        <taxon>Nematoda</taxon>
        <taxon>Chromadorea</taxon>
        <taxon>Rhabditida</taxon>
        <taxon>Rhabditina</taxon>
        <taxon>Rhabditomorpha</taxon>
        <taxon>Strongyloidea</taxon>
        <taxon>Ancylostomatidae</taxon>
        <taxon>Bunostominae</taxon>
        <taxon>Necator</taxon>
    </lineage>
</organism>
<protein>
    <submittedName>
        <fullName evidence="1">Uncharacterized protein</fullName>
    </submittedName>
</protein>
<keyword evidence="2" id="KW-1185">Reference proteome</keyword>
<evidence type="ECO:0000313" key="1">
    <source>
        <dbReference type="EMBL" id="KAK6762222.1"/>
    </source>
</evidence>
<dbReference type="Proteomes" id="UP001303046">
    <property type="component" value="Unassembled WGS sequence"/>
</dbReference>
<evidence type="ECO:0000313" key="2">
    <source>
        <dbReference type="Proteomes" id="UP001303046"/>
    </source>
</evidence>
<name>A0ABR1EHR9_NECAM</name>
<gene>
    <name evidence="1" type="primary">Necator_chrX.g23239</name>
    <name evidence="1" type="ORF">RB195_023076</name>
</gene>
<proteinExistence type="predicted"/>
<reference evidence="1 2" key="1">
    <citation type="submission" date="2023-08" db="EMBL/GenBank/DDBJ databases">
        <title>A Necator americanus chromosomal reference genome.</title>
        <authorList>
            <person name="Ilik V."/>
            <person name="Petrzelkova K.J."/>
            <person name="Pardy F."/>
            <person name="Fuh T."/>
            <person name="Niatou-Singa F.S."/>
            <person name="Gouil Q."/>
            <person name="Baker L."/>
            <person name="Ritchie M.E."/>
            <person name="Jex A.R."/>
            <person name="Gazzola D."/>
            <person name="Li H."/>
            <person name="Toshio Fujiwara R."/>
            <person name="Zhan B."/>
            <person name="Aroian R.V."/>
            <person name="Pafco B."/>
            <person name="Schwarz E.M."/>
        </authorList>
    </citation>
    <scope>NUCLEOTIDE SEQUENCE [LARGE SCALE GENOMIC DNA]</scope>
    <source>
        <strain evidence="1 2">Aroian</strain>
        <tissue evidence="1">Whole animal</tissue>
    </source>
</reference>
<accession>A0ABR1EHR9</accession>
<dbReference type="EMBL" id="JAVFWL010000006">
    <property type="protein sequence ID" value="KAK6762222.1"/>
    <property type="molecule type" value="Genomic_DNA"/>
</dbReference>
<sequence length="73" mass="8249">MSDVSNSFSAWATMLEDDPPLCIAVRRPKSPPPHYEAVNHRGGRLRFGKEHPFIGYPILSDSRAVYDLEFSSE</sequence>
<comment type="caution">
    <text evidence="1">The sequence shown here is derived from an EMBL/GenBank/DDBJ whole genome shotgun (WGS) entry which is preliminary data.</text>
</comment>